<feature type="compositionally biased region" description="Polar residues" evidence="14">
    <location>
        <begin position="1384"/>
        <end position="1393"/>
    </location>
</feature>
<dbReference type="GO" id="GO:0005634">
    <property type="term" value="C:nucleus"/>
    <property type="evidence" value="ECO:0007669"/>
    <property type="project" value="UniProtKB-SubCell"/>
</dbReference>
<keyword evidence="6" id="KW-0677">Repeat</keyword>
<feature type="domain" description="Ig-like" evidence="15">
    <location>
        <begin position="2949"/>
        <end position="3033"/>
    </location>
</feature>
<dbReference type="Pfam" id="PF07679">
    <property type="entry name" value="I-set"/>
    <property type="match status" value="25"/>
</dbReference>
<feature type="domain" description="Ig-like" evidence="15">
    <location>
        <begin position="4089"/>
        <end position="4193"/>
    </location>
</feature>
<feature type="domain" description="Ig-like" evidence="15">
    <location>
        <begin position="3360"/>
        <end position="3450"/>
    </location>
</feature>
<dbReference type="SUPFAM" id="SSF46966">
    <property type="entry name" value="Spectrin repeat"/>
    <property type="match status" value="2"/>
</dbReference>
<dbReference type="FunFam" id="2.60.40.10:FF:001430">
    <property type="entry name" value="titin isoform X1"/>
    <property type="match status" value="1"/>
</dbReference>
<feature type="compositionally biased region" description="Basic and acidic residues" evidence="14">
    <location>
        <begin position="1183"/>
        <end position="1200"/>
    </location>
</feature>
<feature type="domain" description="Ig-like" evidence="15">
    <location>
        <begin position="3737"/>
        <end position="3827"/>
    </location>
</feature>
<evidence type="ECO:0000256" key="6">
    <source>
        <dbReference type="ARBA" id="ARBA00022737"/>
    </source>
</evidence>
<dbReference type="Pfam" id="PF25101">
    <property type="entry name" value="Spectrin_7"/>
    <property type="match status" value="1"/>
</dbReference>
<dbReference type="GO" id="GO:0005524">
    <property type="term" value="F:ATP binding"/>
    <property type="evidence" value="ECO:0007669"/>
    <property type="project" value="UniProtKB-KW"/>
</dbReference>
<feature type="domain" description="Ig-like" evidence="15">
    <location>
        <begin position="3114"/>
        <end position="3203"/>
    </location>
</feature>
<dbReference type="FunFam" id="2.60.40.10:FF:000629">
    <property type="entry name" value="Titin b"/>
    <property type="match status" value="1"/>
</dbReference>
<feature type="domain" description="Ig-like" evidence="15">
    <location>
        <begin position="3213"/>
        <end position="3303"/>
    </location>
</feature>
<evidence type="ECO:0000256" key="9">
    <source>
        <dbReference type="ARBA" id="ARBA00023054"/>
    </source>
</evidence>
<reference evidence="16" key="1">
    <citation type="submission" date="2020-10" db="EMBL/GenBank/DDBJ databases">
        <title>Chromosome-scale genome assembly of the Allis shad, Alosa alosa.</title>
        <authorList>
            <person name="Margot Z."/>
            <person name="Christophe K."/>
            <person name="Cabau C."/>
            <person name="Louis A."/>
            <person name="Berthelot C."/>
            <person name="Parey E."/>
            <person name="Roest Crollius H."/>
            <person name="Montfort J."/>
            <person name="Robinson-Rechavi M."/>
            <person name="Bucao C."/>
            <person name="Bouchez O."/>
            <person name="Gislard M."/>
            <person name="Lluch J."/>
            <person name="Milhes M."/>
            <person name="Lampietro C."/>
            <person name="Lopez Roques C."/>
            <person name="Donnadieu C."/>
            <person name="Braasch I."/>
            <person name="Desvignes T."/>
            <person name="Postlethwait J."/>
            <person name="Bobe J."/>
            <person name="Guiguen Y."/>
        </authorList>
    </citation>
    <scope>NUCLEOTIDE SEQUENCE</scope>
    <source>
        <strain evidence="16">M-15738</strain>
        <tissue evidence="16">Blood</tissue>
    </source>
</reference>
<dbReference type="InterPro" id="IPR003599">
    <property type="entry name" value="Ig_sub"/>
</dbReference>
<feature type="compositionally biased region" description="Low complexity" evidence="14">
    <location>
        <begin position="2292"/>
        <end position="2306"/>
    </location>
</feature>
<feature type="region of interest" description="Disordered" evidence="14">
    <location>
        <begin position="2085"/>
        <end position="2134"/>
    </location>
</feature>
<dbReference type="FunFam" id="2.60.40.10:FF:000714">
    <property type="entry name" value="Titin novex-3"/>
    <property type="match status" value="3"/>
</dbReference>
<dbReference type="FunFam" id="2.60.40.10:FF:000792">
    <property type="entry name" value="titin isoform X1"/>
    <property type="match status" value="2"/>
</dbReference>
<dbReference type="GO" id="GO:0003007">
    <property type="term" value="P:heart morphogenesis"/>
    <property type="evidence" value="ECO:0007669"/>
    <property type="project" value="UniProtKB-ARBA"/>
</dbReference>
<keyword evidence="9 13" id="KW-0175">Coiled coil</keyword>
<feature type="domain" description="Ig-like" evidence="15">
    <location>
        <begin position="1691"/>
        <end position="1778"/>
    </location>
</feature>
<feature type="compositionally biased region" description="Basic and acidic residues" evidence="14">
    <location>
        <begin position="1127"/>
        <end position="1152"/>
    </location>
</feature>
<dbReference type="EMBL" id="JADWDJ010000003">
    <property type="protein sequence ID" value="KAG5283753.1"/>
    <property type="molecule type" value="Genomic_DNA"/>
</dbReference>
<feature type="region of interest" description="Disordered" evidence="14">
    <location>
        <begin position="1412"/>
        <end position="1456"/>
    </location>
</feature>
<feature type="region of interest" description="Disordered" evidence="14">
    <location>
        <begin position="1481"/>
        <end position="1565"/>
    </location>
</feature>
<dbReference type="GO" id="GO:0060298">
    <property type="term" value="P:positive regulation of sarcomere organization"/>
    <property type="evidence" value="ECO:0007669"/>
    <property type="project" value="UniProtKB-ARBA"/>
</dbReference>
<dbReference type="FunFam" id="2.60.40.10:FF:001382">
    <property type="entry name" value="titin isoform X1"/>
    <property type="match status" value="1"/>
</dbReference>
<keyword evidence="5" id="KW-0597">Phosphoprotein</keyword>
<dbReference type="CDD" id="cd00176">
    <property type="entry name" value="SPEC"/>
    <property type="match status" value="1"/>
</dbReference>
<feature type="compositionally biased region" description="Low complexity" evidence="14">
    <location>
        <begin position="2115"/>
        <end position="2134"/>
    </location>
</feature>
<dbReference type="FunFam" id="2.60.40.10:FF:001213">
    <property type="entry name" value="titin isoform X1"/>
    <property type="match status" value="2"/>
</dbReference>
<feature type="region of interest" description="Disordered" evidence="14">
    <location>
        <begin position="1363"/>
        <end position="1396"/>
    </location>
</feature>
<feature type="compositionally biased region" description="Basic and acidic residues" evidence="14">
    <location>
        <begin position="1523"/>
        <end position="1536"/>
    </location>
</feature>
<feature type="region of interest" description="Disordered" evidence="14">
    <location>
        <begin position="2276"/>
        <end position="2319"/>
    </location>
</feature>
<feature type="domain" description="Ig-like" evidence="15">
    <location>
        <begin position="2755"/>
        <end position="2845"/>
    </location>
</feature>
<feature type="domain" description="Ig-like" evidence="15">
    <location>
        <begin position="1935"/>
        <end position="2023"/>
    </location>
</feature>
<dbReference type="InterPro" id="IPR013098">
    <property type="entry name" value="Ig_I-set"/>
</dbReference>
<dbReference type="FunFam" id="2.60.40.10:FF:000032">
    <property type="entry name" value="palladin isoform X1"/>
    <property type="match status" value="1"/>
</dbReference>
<dbReference type="InterPro" id="IPR003598">
    <property type="entry name" value="Ig_sub2"/>
</dbReference>
<evidence type="ECO:0000256" key="13">
    <source>
        <dbReference type="SAM" id="Coils"/>
    </source>
</evidence>
<dbReference type="PANTHER" id="PTHR35971">
    <property type="entry name" value="SI:DKEY-31G6.6"/>
    <property type="match status" value="1"/>
</dbReference>
<evidence type="ECO:0000256" key="12">
    <source>
        <dbReference type="ARBA" id="ARBA00023319"/>
    </source>
</evidence>
<keyword evidence="10" id="KW-1015">Disulfide bond</keyword>
<evidence type="ECO:0000256" key="10">
    <source>
        <dbReference type="ARBA" id="ARBA00023157"/>
    </source>
</evidence>
<keyword evidence="11" id="KW-0539">Nucleus</keyword>
<feature type="domain" description="Ig-like" evidence="15">
    <location>
        <begin position="5004"/>
        <end position="5092"/>
    </location>
</feature>
<feature type="compositionally biased region" description="Low complexity" evidence="14">
    <location>
        <begin position="3062"/>
        <end position="3095"/>
    </location>
</feature>
<dbReference type="CDD" id="cd00096">
    <property type="entry name" value="Ig"/>
    <property type="match status" value="1"/>
</dbReference>
<keyword evidence="12" id="KW-0393">Immunoglobulin domain</keyword>
<protein>
    <recommendedName>
        <fullName evidence="15">Ig-like domain-containing protein</fullName>
    </recommendedName>
</protein>
<dbReference type="FunFam" id="2.60.40.10:FF:000147">
    <property type="entry name" value="Myosin light chain kinase"/>
    <property type="match status" value="1"/>
</dbReference>
<dbReference type="SMART" id="SM00409">
    <property type="entry name" value="IG"/>
    <property type="match status" value="26"/>
</dbReference>
<dbReference type="SUPFAM" id="SSF48726">
    <property type="entry name" value="Immunoglobulin"/>
    <property type="match status" value="26"/>
</dbReference>
<keyword evidence="7" id="KW-0547">Nucleotide-binding</keyword>
<evidence type="ECO:0000256" key="8">
    <source>
        <dbReference type="ARBA" id="ARBA00022840"/>
    </source>
</evidence>
<dbReference type="InterPro" id="IPR052385">
    <property type="entry name" value="Obscurin/Obscurin-like_Reg"/>
</dbReference>
<name>A0AAV6H973_9TELE</name>
<feature type="domain" description="Ig-like" evidence="15">
    <location>
        <begin position="1837"/>
        <end position="1929"/>
    </location>
</feature>
<dbReference type="FunFam" id="2.60.40.10:FF:000050">
    <property type="entry name" value="Titin isoform B"/>
    <property type="match status" value="6"/>
</dbReference>
<feature type="domain" description="Ig-like" evidence="15">
    <location>
        <begin position="3499"/>
        <end position="3586"/>
    </location>
</feature>
<dbReference type="FunFam" id="2.60.40.10:FF:000697">
    <property type="entry name" value="titin isoform X1"/>
    <property type="match status" value="1"/>
</dbReference>
<feature type="compositionally biased region" description="Polar residues" evidence="14">
    <location>
        <begin position="1435"/>
        <end position="1444"/>
    </location>
</feature>
<dbReference type="FunFam" id="2.60.40.10:FF:000659">
    <property type="entry name" value="titin isoform X1"/>
    <property type="match status" value="1"/>
</dbReference>
<feature type="domain" description="Ig-like" evidence="15">
    <location>
        <begin position="3830"/>
        <end position="3916"/>
    </location>
</feature>
<organism evidence="16 17">
    <name type="scientific">Alosa alosa</name>
    <name type="common">allis shad</name>
    <dbReference type="NCBI Taxonomy" id="278164"/>
    <lineage>
        <taxon>Eukaryota</taxon>
        <taxon>Metazoa</taxon>
        <taxon>Chordata</taxon>
        <taxon>Craniata</taxon>
        <taxon>Vertebrata</taxon>
        <taxon>Euteleostomi</taxon>
        <taxon>Actinopterygii</taxon>
        <taxon>Neopterygii</taxon>
        <taxon>Teleostei</taxon>
        <taxon>Clupei</taxon>
        <taxon>Clupeiformes</taxon>
        <taxon>Clupeoidei</taxon>
        <taxon>Clupeidae</taxon>
        <taxon>Alosa</taxon>
    </lineage>
</organism>
<keyword evidence="8" id="KW-0067">ATP-binding</keyword>
<evidence type="ECO:0000313" key="16">
    <source>
        <dbReference type="EMBL" id="KAG5283753.1"/>
    </source>
</evidence>
<evidence type="ECO:0000259" key="15">
    <source>
        <dbReference type="PROSITE" id="PS50835"/>
    </source>
</evidence>
<evidence type="ECO:0000256" key="11">
    <source>
        <dbReference type="ARBA" id="ARBA00023242"/>
    </source>
</evidence>
<dbReference type="GO" id="GO:0055013">
    <property type="term" value="P:cardiac muscle cell development"/>
    <property type="evidence" value="ECO:0007669"/>
    <property type="project" value="UniProtKB-ARBA"/>
</dbReference>
<evidence type="ECO:0000256" key="1">
    <source>
        <dbReference type="ARBA" id="ARBA00004123"/>
    </source>
</evidence>
<feature type="domain" description="Ig-like" evidence="15">
    <location>
        <begin position="4539"/>
        <end position="4624"/>
    </location>
</feature>
<evidence type="ECO:0000256" key="4">
    <source>
        <dbReference type="ARBA" id="ARBA00022490"/>
    </source>
</evidence>
<dbReference type="InterPro" id="IPR018159">
    <property type="entry name" value="Spectrin/alpha-actinin"/>
</dbReference>
<feature type="compositionally biased region" description="Polar residues" evidence="14">
    <location>
        <begin position="1217"/>
        <end position="1247"/>
    </location>
</feature>
<dbReference type="FunFam" id="2.60.40.10:FF:000779">
    <property type="entry name" value="Titin b"/>
    <property type="match status" value="1"/>
</dbReference>
<dbReference type="FunFam" id="2.60.40.10:FF:000425">
    <property type="entry name" value="Myosin light chain kinase"/>
    <property type="match status" value="1"/>
</dbReference>
<feature type="coiled-coil region" evidence="13">
    <location>
        <begin position="870"/>
        <end position="897"/>
    </location>
</feature>
<evidence type="ECO:0000256" key="2">
    <source>
        <dbReference type="ARBA" id="ARBA00004496"/>
    </source>
</evidence>
<dbReference type="Pfam" id="PF09042">
    <property type="entry name" value="Titin_Z"/>
    <property type="match status" value="2"/>
</dbReference>
<feature type="compositionally biased region" description="Polar residues" evidence="14">
    <location>
        <begin position="1153"/>
        <end position="1162"/>
    </location>
</feature>
<evidence type="ECO:0000313" key="17">
    <source>
        <dbReference type="Proteomes" id="UP000823561"/>
    </source>
</evidence>
<dbReference type="SMART" id="SM00408">
    <property type="entry name" value="IGc2"/>
    <property type="match status" value="17"/>
</dbReference>
<comment type="similarity">
    <text evidence="3">Belongs to the protein kinase superfamily. CAMK Ser/Thr protein kinase family.</text>
</comment>
<evidence type="ECO:0000256" key="14">
    <source>
        <dbReference type="SAM" id="MobiDB-lite"/>
    </source>
</evidence>
<gene>
    <name evidence="16" type="ORF">AALO_G00045740</name>
</gene>
<evidence type="ECO:0000256" key="5">
    <source>
        <dbReference type="ARBA" id="ARBA00022553"/>
    </source>
</evidence>
<dbReference type="FunFam" id="2.60.40.10:FF:000107">
    <property type="entry name" value="Myosin, light chain kinase a"/>
    <property type="match status" value="1"/>
</dbReference>
<feature type="compositionally biased region" description="Basic and acidic residues" evidence="14">
    <location>
        <begin position="1305"/>
        <end position="1328"/>
    </location>
</feature>
<feature type="domain" description="Ig-like" evidence="15">
    <location>
        <begin position="4899"/>
        <end position="4987"/>
    </location>
</feature>
<accession>A0AAV6H973</accession>
<dbReference type="Proteomes" id="UP000823561">
    <property type="component" value="Chromosome 3"/>
</dbReference>
<feature type="region of interest" description="Disordered" evidence="14">
    <location>
        <begin position="3043"/>
        <end position="3105"/>
    </location>
</feature>
<feature type="domain" description="Ig-like" evidence="15">
    <location>
        <begin position="1595"/>
        <end position="1687"/>
    </location>
</feature>
<feature type="region of interest" description="Disordered" evidence="14">
    <location>
        <begin position="1127"/>
        <end position="1346"/>
    </location>
</feature>
<sequence length="5167" mass="577740">MSWEGDPSTTTISTVAVQAGDSQLVITVLKCGTLVELQLTEAKPNLLEIGANQEETKKLLTEHEQLLAKLKKHEEGVWALLAKADRTAEEKVGEEVVYGAMADTLSDAWWTLASHLERRRSLLQLASEFFDRALEFAIKIDEAEDFQRVGQEVADADSLSRLLQRHSVIKRGLLEKSMLVLNKSRELLDYLSDFQVDEALRFSNALYGARSSCSKVEYLMELLQDRRRQVDLHMRRQRHRLEVIQNICQWEQQEQEVTHWFKENADLYLENDQLGSSLSDSEDLLQEYKEFEQKAKDWGLLVEKLLARTSEMRAAQEEEKAEMEVEGEGDECPEMERVVEKSRTLRALHDRFWSLMMGRLARLQEGRAFFSSTNEAFEALGTIESCMKSLKNQSLTLSEMAKRHEELHRGIKEATADPLQRGQLILQKATPNSPQVSEVQRMLGYIKERMEALNQDCSAHRELGTKRQQLVSSFEDQMDKISAWIKNANTTLSSNTHPGDSLSKAEDILNKHVELCSQTANIMGESEAIGKLTKELRALECQEGVEFSNKASLLTEELKTITRNMLARVETLRPYVGFLHLAEEVEQQIKNLVESFKTKPIEEEENEEAGVTLKDMADAKWQSLLERFLTMQDLGNNFINSSNMVSEKLDLNVKAAVCVVERTMEALSKRKADLSEVWTSWQIHVSQMKSVKKQWKKFKEQIKKVVHDLRALEEVLAPASQVDLGSDLSSVAKLQENFHSAKPQFLQLNAEVEYLVKTSELLALKGIPTKEKSERVTELLQLHQRVKDKIKEYESVLSMAVKFHQLYKELDSLLMVEPVTVFSDTSQARIQLSQHQERQSHFRHLYKLAISLGADITTTVQQSHALGFSVVRLQEKLDRLERSSASWNAEADKCEESLMSNVHYCVFKEEISELRESFKDLKKKFNNMKFNYMKKNDKSRNLKAVRNQIQQIEIYIEKLQVLKKKMQTFTMKVSTGTEKHLIGSSPREIEDAVNELQRQLGDFDRTVEEYKQNLDMTVKLQQAVEEYQFWCDEASATIVRVGKYSSQCKTKEAVSVLYKQFEKYVWPTVPQQEERISQITELAIRLHGSDEGKKYVDKTVSKHNEIVESIKELCNGLIDLENKLQAETSKESPDIIERDIPIQVEQSKKIPENNKSQQQQESIDVEQSEPKETGHTPEITTPGHDKDKDAPPSKKQEVKRPHLRKSRSQDLPDKTPPVQSKVLSESRTYTQEAYSATSRVETITGKSTMERKEQHHSSVTHKHTFNVSRSPVDRDRKIHILSRSRSNSQETPPPSAPTAPSFSDIQREFQIPRKDRMGPAQRASHEGGHTGSQVGGHPPAEDIPAATASEGDYQHDHLTEESLSNDEYECTSPDDISLPPLSETPESNLVQSENDLDDGYCFSSHVNQYSHQSHSQSQQHGDTFHHQYHRHREWVSSQTESYPSPTGGPGAAKFRSESSAFVHSPLTVPAPNLVSSTISSILKNKPSAPPNAHPADGATVGHHQHHHHHHHHHQQQQQQTVHSVHESHVKTQECVHEPQLGRGAAPRAGNTHAAPSLLTPEQDPDVCKPTAIREEIRLPSYGRGLVGGNLTGQGPNFSKHISNATVMEGSPVTLEVEVTGFPEPTLTWFKNGQKLTADEHVELSQKESKHALFIKSAAESDAGLYVIEATNSGGTVTSTGMLQVTVSGDSPHFLSRLEDKDLLVGDDLTLECVISGRPVPQVLWLKDNTVLAYGESGAESQSDTHVLLKKGVESSDSGEYVCVLKNSLGEDWCSAKVVVKDVRQGVTNPGSPDQHHGQVVVSTNEQICEDQGQRLECRDQEHSCEHKVPTNMSTQAPTFTQPLQSVVALEGSAATFEAQVSGNPVPEVSWFRDGQVLSAAALPGVQISFSDGRAVLKISAVTAAHSGRFSVRATNGAGQATSTAELLVTAETAPPNFTQRLQSMTVRQGSQVRLDVRVTGIPTPVVKFLREGAEIQSSADFQIVQDGDQYSLLIAEAFPEDSGTYSVSASNSSGRATSTAELLVQGEEVAVPAKKTKTVISSSQISSSQISSRQARVEKRMEAHFESSSSSAMMIEGGAMTERLAHKTPPRVPPKPTSRSPPSAMAKVSATRHQSPSPVRPVKGPVPGPVRSVSPAASRLSVSPIRPVKSPIMIRKQVIQTTEVLPPWKQAGYASEASYTAMTSGATHMQTSVTQRASWESSVSVQQQQVSGMSVSGMSMTEMATSGMAVSGMTTSGMAVSGMAVSGSGMAVKEEHQMPDDKTAAVATVVAAVEHARSREPQSGSVELSTHEVTITSAQTTSTAEQTEQEESHEVSDTTVSLDISFGAPYAESTIQEISSTIEITQEVEKSAVMVADVDQASEVLTVCSLVEHCELNTSSVSHSPTEQEQGEVGKKAGAVATVLAAVDHARVRKPVHAERAATAEEETVEFDVSQQAMFAAEQQQQLQQQQVRARAEATLMPSAAEKTVHISQIQRSTETSTYVDTGLAPSPIPHFTVSKVTVPKAEHSHEVSIAGSAIATLQKELSSSHGAQKIIKPVKAPTHRVMEIRVTPEPTLPPFRDERYQAQYETHLQSEIGASYAGGMEQAYGDWEDQAMEIAAVPAEQEAVVPPTLVAALKNVTVTEGESVTLVCQISGTPAPTIMWFREDYKIESTIDFQITYEGGYARLVIREAFAEDSGRFTCTATSPAGTISTSCYLLVKVSEEIETREEITIVSGEVISAEEKRVISEAREETMSELSAVSETVEAGAGVAPFFVKKPFVQKLVEGGSVVFECQVGGTPMPHIYWKKGGVPLTTGYRYRVSYNKETGACKLEISMTFADDAGEYTIVARNQMGESSASTNLLEEEEYDAYMKQYDVTYKTEMTAMVQEPRVGDVPPVIVSEYEREQYLTQKTTTYVSGQEFQISAFEQRIIQEIEIRILKITYQQIVTEDREEMVINVAEHEARQPTFDTPVKNYRILEGMGVTFHCKMGGTPLPKIAWYKDGNRISHGGRYQMEFLQDGRASLRLPVVLPEDEGVYTAYACNMKGTAVSSGKLYIEPSAPQGVQRQYPQPEAMKRIRSTSPRSTSYSPGRSPSFSPGRSPSFSPGRSPGRSPARRLDDTDTTQLERLYKPVFVQKPSSFRCSEGQTARFDLKVVGRPMPDTFWFHNGQQVVNDYTHKIVIKEDGTQSMIVVPAMPNDSGEWTVVAQNRAGKTTVSMTLTVDAKENLVRPQFIEKLKNVSVKEGSLVALAVKAIGNPLPDIVWLKNSDIISSHKYPNIKIEGVKGEAQFKIPTAVGFDSAWYTATAINKAGRDTTRCRINVEVEHSEPEPERRLVIPKGTYKAKEIAAPELEPLHLRYGQDQWEEGDLYDKEKQQKPHFKKKMTSVRMKRVGPVHFECRLTPIGDPNMMVEWLHDGKPLAAANRMRMVNEFGYCSLDYEVAYARDSGVITCRATNKFGVDQTSATLIVKDEKSLVEETQLPEGRKGIPRMDEIERMAHEGGPAGVSGDDYTEKTKPEIVLLPEPAQVLEGQIAKFRCRVTGYPTPKVNWYLNGQLIRKSKRFRLQYDGIYYLEITDSKSYDSGEIRVVAENPEGVVEYTVKLEIQQREDFRTILRRAPEIKPTIEPFGEHGRVSFEVVKVDKPSEVSQQKEVVKLRKVERVVHDISTEETAELRSKFKRRTEEGYYEAITAVELKSRKKDESYEEMLKKRKDELLHHIKEMSEAERKKMEEQGKVTIPTIRPEKVALSPSMEAPKILERIQSKTVAIGDEVRFRCRVVGKPDPECQWFKNGVLLEKSDRVYWYWPEDHVCELVIRDVSAEDSASVMVKAINIAGETSSHSFLLVQAKQVITFTQKLENAHSKEKDTMVTFECETNEPFVKVKWLKNNAEIFTGDKYRMHSDRKVHFLSVLMITMKDDDEYSCVVIDDDQVRTSARLHVEGAALEILKKLESVEVPETYSGEFECELSREDAEGTWYFENKEITPSLKYVVSSRRGRHGLSVKDVKKEDQGKYIFKVGNLSTSASLKMKLRPITLMQGLSDLTVCEGDIAQLEVRFSQENVEGTWMRNGQPVSASDRVHIVIDKLVHKLLIENVNRDDAGMYSFVVPAHDISTTGKLTVQTIGILSPLKDVTSIEGTKAVLECKISAADVSSVKWYHNDKQVMATDRIQMVAKGTKQRLVLTRSFASDEGQYKLVAGRVDTSCKVTVEKISIVKHMEDRVCTETQNVTFEVELSHPGIDAVWTLRNNVLKAGAKYKMESKGKRYSLTVINTMKDEEGQYAFAAGEKTSSARLTVSGGAINRPLQDQTVAESQSAEFECEVANASAKGKWLKDGQPVDFSDNVHSEDKGAVRRLIISITRTQDVGEYTYQVANSKTSANLKVEAVKVKKTLKNQTVTETQEAVFSLELTHTNVKGSQWTKNGVELVPSDKYEITMDGMVHTLKIKNCTTQDESVYAFKLGKLTANARLNVETIKIVKKPKDITCLLDATASFELSLSHDNIPVKWMFNNIELKPSNTCQIQSERKAHKLIIQNIDASKAGEYTAVVGHLQCSAYLHVESLRVTKPMKNIEVPETQVATFECEVSHFNVPSTWLKNGVEIEMSEKFRIVVQGKLHQLKIMNTSRDDASEYTFVCGNDRVSATLTISPILITSMLKDLNAQEKDTITFEVTVNYEGITYKWLKNGVEIRSTDRCQTRSKQLTHSLTIRNVHFGDSADYKFVAGSAETSAKLYVDARVIEFTKHIKDIKITEKKKAIFECELSEPNIQVTWMKDGQELEVSERYKVTTEKFLHRLMIQTVRLSDAGEYSVVAGSSMSRAHLTVEGRDVRITEPAEKDITVVEKQRATFEFEVNEDDIEGRWLRNGVEIQFFSEERFNYVVIRKIHRLTITETYRTDAGEYTFIAGKNRSVVTLHVKIPEPPRIVRQMEALTVEAGKPARFNVEVAGVPQPQVAWYKNSQALSAGFKCKFLRDGNEYALLLIEVFPEDAAVYNCVATNDFGQASSSANLTVEVSEVVSPESGAPVSPPVIISPIHNASAKEGESVRFQCRVSGDDLKIMWYCKDKELKQSEFFRMSQFDDNCKLEIARVYPEDEGEYICVARNSAGMVSCSAFLNLDVPMQEVIEAKIEEEVKELFFKEGTESQDSRRQQQGALSDTEESLEHNLFSFESPRQTISRNSLRAGTLTNPYV</sequence>
<dbReference type="InterPro" id="IPR007110">
    <property type="entry name" value="Ig-like_dom"/>
</dbReference>
<dbReference type="InterPro" id="IPR036179">
    <property type="entry name" value="Ig-like_dom_sf"/>
</dbReference>
<keyword evidence="4" id="KW-0963">Cytoplasm</keyword>
<feature type="compositionally biased region" description="Basic residues" evidence="14">
    <location>
        <begin position="1502"/>
        <end position="1514"/>
    </location>
</feature>
<dbReference type="FunFam" id="2.60.40.10:FF:001200">
    <property type="entry name" value="Titin a"/>
    <property type="match status" value="1"/>
</dbReference>
<feature type="domain" description="Ig-like" evidence="15">
    <location>
        <begin position="2612"/>
        <end position="2694"/>
    </location>
</feature>
<dbReference type="FunFam" id="2.60.40.10:FF:000476">
    <property type="entry name" value="titin isoform X1"/>
    <property type="match status" value="1"/>
</dbReference>
<keyword evidence="17" id="KW-1185">Reference proteome</keyword>
<dbReference type="Gene3D" id="2.60.40.10">
    <property type="entry name" value="Immunoglobulins"/>
    <property type="match status" value="26"/>
</dbReference>
<dbReference type="FunFam" id="2.60.40.10:FF:000981">
    <property type="entry name" value="Titin a"/>
    <property type="match status" value="1"/>
</dbReference>
<comment type="caution">
    <text evidence="16">The sequence shown here is derived from an EMBL/GenBank/DDBJ whole genome shotgun (WGS) entry which is preliminary data.</text>
</comment>
<dbReference type="SMART" id="SM00150">
    <property type="entry name" value="SPEC"/>
    <property type="match status" value="4"/>
</dbReference>
<proteinExistence type="inferred from homology"/>
<dbReference type="PROSITE" id="PS50835">
    <property type="entry name" value="IG_LIKE"/>
    <property type="match status" value="20"/>
</dbReference>
<evidence type="ECO:0000256" key="7">
    <source>
        <dbReference type="ARBA" id="ARBA00022741"/>
    </source>
</evidence>
<dbReference type="InterPro" id="IPR058157">
    <property type="entry name" value="Spectrin_met"/>
</dbReference>
<dbReference type="InterPro" id="IPR015129">
    <property type="entry name" value="Titin_Z_rpt"/>
</dbReference>
<evidence type="ECO:0000256" key="3">
    <source>
        <dbReference type="ARBA" id="ARBA00006692"/>
    </source>
</evidence>
<feature type="domain" description="Ig-like" evidence="15">
    <location>
        <begin position="4714"/>
        <end position="4800"/>
    </location>
</feature>
<dbReference type="Gene3D" id="1.20.58.60">
    <property type="match status" value="5"/>
</dbReference>
<comment type="subcellular location">
    <subcellularLocation>
        <location evidence="2">Cytoplasm</location>
    </subcellularLocation>
    <subcellularLocation>
        <location evidence="1">Nucleus</location>
    </subcellularLocation>
</comment>
<dbReference type="GO" id="GO:0031674">
    <property type="term" value="C:I band"/>
    <property type="evidence" value="ECO:0007669"/>
    <property type="project" value="UniProtKB-ARBA"/>
</dbReference>
<dbReference type="InterPro" id="IPR013783">
    <property type="entry name" value="Ig-like_fold"/>
</dbReference>
<dbReference type="GO" id="GO:0045989">
    <property type="term" value="P:positive regulation of striated muscle contraction"/>
    <property type="evidence" value="ECO:0007669"/>
    <property type="project" value="UniProtKB-ARBA"/>
</dbReference>
<feature type="domain" description="Ig-like" evidence="15">
    <location>
        <begin position="4014"/>
        <end position="4085"/>
    </location>
</feature>
<dbReference type="PANTHER" id="PTHR35971:SF5">
    <property type="entry name" value="OBSCURIN LIKE CYTOSKELETAL ADAPTOR 1"/>
    <property type="match status" value="1"/>
</dbReference>
<feature type="domain" description="Ig-like" evidence="15">
    <location>
        <begin position="4272"/>
        <end position="4362"/>
    </location>
</feature>